<reference evidence="2 3" key="1">
    <citation type="journal article" date="2013" name="Curr. Biol.">
        <title>The Genome of the Foraminiferan Reticulomyxa filosa.</title>
        <authorList>
            <person name="Glockner G."/>
            <person name="Hulsmann N."/>
            <person name="Schleicher M."/>
            <person name="Noegel A.A."/>
            <person name="Eichinger L."/>
            <person name="Gallinger C."/>
            <person name="Pawlowski J."/>
            <person name="Sierra R."/>
            <person name="Euteneuer U."/>
            <person name="Pillet L."/>
            <person name="Moustafa A."/>
            <person name="Platzer M."/>
            <person name="Groth M."/>
            <person name="Szafranski K."/>
            <person name="Schliwa M."/>
        </authorList>
    </citation>
    <scope>NUCLEOTIDE SEQUENCE [LARGE SCALE GENOMIC DNA]</scope>
</reference>
<dbReference type="EMBL" id="ASPP01015117">
    <property type="protein sequence ID" value="ETO18322.1"/>
    <property type="molecule type" value="Genomic_DNA"/>
</dbReference>
<evidence type="ECO:0000313" key="3">
    <source>
        <dbReference type="Proteomes" id="UP000023152"/>
    </source>
</evidence>
<evidence type="ECO:0000256" key="1">
    <source>
        <dbReference type="SAM" id="MobiDB-lite"/>
    </source>
</evidence>
<feature type="region of interest" description="Disordered" evidence="1">
    <location>
        <begin position="10"/>
        <end position="38"/>
    </location>
</feature>
<evidence type="ECO:0000313" key="2">
    <source>
        <dbReference type="EMBL" id="ETO18322.1"/>
    </source>
</evidence>
<comment type="caution">
    <text evidence="2">The sequence shown here is derived from an EMBL/GenBank/DDBJ whole genome shotgun (WGS) entry which is preliminary data.</text>
</comment>
<name>X6MXW0_RETFI</name>
<proteinExistence type="predicted"/>
<organism evidence="2 3">
    <name type="scientific">Reticulomyxa filosa</name>
    <dbReference type="NCBI Taxonomy" id="46433"/>
    <lineage>
        <taxon>Eukaryota</taxon>
        <taxon>Sar</taxon>
        <taxon>Rhizaria</taxon>
        <taxon>Retaria</taxon>
        <taxon>Foraminifera</taxon>
        <taxon>Monothalamids</taxon>
        <taxon>Reticulomyxidae</taxon>
        <taxon>Reticulomyxa</taxon>
    </lineage>
</organism>
<dbReference type="AlphaFoldDB" id="X6MXW0"/>
<keyword evidence="3" id="KW-1185">Reference proteome</keyword>
<protein>
    <submittedName>
        <fullName evidence="2">Uncharacterized protein</fullName>
    </submittedName>
</protein>
<feature type="non-terminal residue" evidence="2">
    <location>
        <position position="1"/>
    </location>
</feature>
<sequence>DVVYFGNVVNSSSSSSSATITTTTTTTTTTTIPSESSSAKTVMTSNRYHMDLFLQKNFAQVLHDNIDPIRYWTRTNPKYRSRTISPPPSHVRDALEDGMEPSITHNDLLAANFPLSYSATFRDRPYICFETSEGLLPNMTSRAARDWQNRTQFLQLTIQNKATASPPQVILKVTKPYQLHTLFEEVRKQLQINPSQDLRVWQVRDSTPFLVDPPHAFRDDADLILEADRYAHPDERLLCISIADENTFVQSDFIAFIFKDRTSAKQIKQRVLQHFKRAPEEYKEWILYNITCDTKDRFFHDDCNLGDNKFRCSNGERFLLEKGMAPVKKIQKNIYAITDVRDLSSPFMNLDRALGMDVNGTSTVYCSEKVAVLDTEIDIGYDDLRKKIHSLDQFKNNVTSYEHLLLSWYDDLLQRPLSYPCLHSGKLKGQLMKRLFVFTQIIFFYNTIKRWNIWESDKTVLLAVEVLPEPLPHISKFALFLHVFLARPKVQEPSPNVGNTANSGSSGTTTITTTSDNVELEFWPPDGHIRVLYDEGEEKITWRRLREYLARRFNLKTEHTYGALFKIMRREWMELKDSHDEQNKALDGAPWNIKGPSRDAEVIAIFESSEYPSYFKNMNKWSSPPLSAKSKLVASTNYYDSGAYSSLSESSKHRHEQQLRIEVED</sequence>
<feature type="region of interest" description="Disordered" evidence="1">
    <location>
        <begin position="643"/>
        <end position="665"/>
    </location>
</feature>
<accession>X6MXW0</accession>
<gene>
    <name evidence="2" type="ORF">RFI_18956</name>
</gene>
<dbReference type="Proteomes" id="UP000023152">
    <property type="component" value="Unassembled WGS sequence"/>
</dbReference>
<feature type="compositionally biased region" description="Basic and acidic residues" evidence="1">
    <location>
        <begin position="656"/>
        <end position="665"/>
    </location>
</feature>
<feature type="compositionally biased region" description="Low complexity" evidence="1">
    <location>
        <begin position="11"/>
        <end position="38"/>
    </location>
</feature>